<evidence type="ECO:0000313" key="6">
    <source>
        <dbReference type="EMBL" id="NYZ18723.1"/>
    </source>
</evidence>
<accession>A0ABX2T6F1</accession>
<dbReference type="Pfam" id="PF00072">
    <property type="entry name" value="Response_reg"/>
    <property type="match status" value="1"/>
</dbReference>
<comment type="caution">
    <text evidence="6">The sequence shown here is derived from an EMBL/GenBank/DDBJ whole genome shotgun (WGS) entry which is preliminary data.</text>
</comment>
<feature type="domain" description="PAS" evidence="3">
    <location>
        <begin position="137"/>
        <end position="190"/>
    </location>
</feature>
<dbReference type="InterPro" id="IPR043128">
    <property type="entry name" value="Rev_trsase/Diguanyl_cyclase"/>
</dbReference>
<keyword evidence="1" id="KW-0597">Phosphoprotein</keyword>
<dbReference type="PANTHER" id="PTHR46663:SF4">
    <property type="entry name" value="DIGUANYLATE CYCLASE DGCT-RELATED"/>
    <property type="match status" value="1"/>
</dbReference>
<dbReference type="Proteomes" id="UP000584642">
    <property type="component" value="Unassembled WGS sequence"/>
</dbReference>
<keyword evidence="7" id="KW-1185">Reference proteome</keyword>
<dbReference type="NCBIfam" id="TIGR00229">
    <property type="entry name" value="sensory_box"/>
    <property type="match status" value="1"/>
</dbReference>
<dbReference type="Gene3D" id="3.40.50.2300">
    <property type="match status" value="1"/>
</dbReference>
<dbReference type="PROSITE" id="PS50110">
    <property type="entry name" value="RESPONSE_REGULATORY"/>
    <property type="match status" value="1"/>
</dbReference>
<dbReference type="InterPro" id="IPR001789">
    <property type="entry name" value="Sig_transdc_resp-reg_receiver"/>
</dbReference>
<dbReference type="PROSITE" id="PS50887">
    <property type="entry name" value="GGDEF"/>
    <property type="match status" value="1"/>
</dbReference>
<sequence>MNRASPLSILLVEDDPADARLVDLELRPYWERCRLRRCASMAEAQAWLKENACDVVLLDLSLPDSFGFDTIRKIHEAAPDIAVIVLTGFDDEDFAMRAVEAGTQDYLVKGNADGALMWRSIQHAVARKRMEEELRLAKQRLQAIIDLAHDAIIVMDEDSRMTLFNPAAERTFGYRAEEVLGRPVEMLMPERLRGMHADMVRGFGQASDPARMMGNRPELLARRSDGTEFPAEVAISKVDHPGGRLFTAVLRDISERKRTEEELRRLATTDPLTGVANRRHFLEAAAVELQRLRRYHRPAALLMLDIDFFKVINDGLGHAAGDLVLVAFALICRDSLRSADLIGRLGGEEFAVLLPETEMQGGVEVAERLRQRLADSPVDVGSGVARFTVSIGVAECRPTDESIEATLMRADRALYDAKRSGRNRVRVGTEEATG</sequence>
<dbReference type="NCBIfam" id="TIGR00254">
    <property type="entry name" value="GGDEF"/>
    <property type="match status" value="1"/>
</dbReference>
<dbReference type="PROSITE" id="PS50112">
    <property type="entry name" value="PAS"/>
    <property type="match status" value="1"/>
</dbReference>
<dbReference type="SUPFAM" id="SSF55785">
    <property type="entry name" value="PYP-like sensor domain (PAS domain)"/>
    <property type="match status" value="1"/>
</dbReference>
<dbReference type="InterPro" id="IPR011006">
    <property type="entry name" value="CheY-like_superfamily"/>
</dbReference>
<feature type="domain" description="Response regulatory" evidence="2">
    <location>
        <begin position="8"/>
        <end position="124"/>
    </location>
</feature>
<dbReference type="InterPro" id="IPR052163">
    <property type="entry name" value="DGC-Regulatory_Protein"/>
</dbReference>
<protein>
    <submittedName>
        <fullName evidence="6">Diguanylate cyclase</fullName>
    </submittedName>
</protein>
<organism evidence="6 7">
    <name type="scientific">Azospirillum oleiclasticum</name>
    <dbReference type="NCBI Taxonomy" id="2735135"/>
    <lineage>
        <taxon>Bacteria</taxon>
        <taxon>Pseudomonadati</taxon>
        <taxon>Pseudomonadota</taxon>
        <taxon>Alphaproteobacteria</taxon>
        <taxon>Rhodospirillales</taxon>
        <taxon>Azospirillaceae</taxon>
        <taxon>Azospirillum</taxon>
    </lineage>
</organism>
<feature type="domain" description="PAC" evidence="4">
    <location>
        <begin position="215"/>
        <end position="265"/>
    </location>
</feature>
<dbReference type="SMART" id="SM00267">
    <property type="entry name" value="GGDEF"/>
    <property type="match status" value="1"/>
</dbReference>
<dbReference type="Gene3D" id="3.30.70.270">
    <property type="match status" value="1"/>
</dbReference>
<evidence type="ECO:0000259" key="3">
    <source>
        <dbReference type="PROSITE" id="PS50112"/>
    </source>
</evidence>
<dbReference type="PANTHER" id="PTHR46663">
    <property type="entry name" value="DIGUANYLATE CYCLASE DGCT-RELATED"/>
    <property type="match status" value="1"/>
</dbReference>
<dbReference type="SUPFAM" id="SSF52172">
    <property type="entry name" value="CheY-like"/>
    <property type="match status" value="1"/>
</dbReference>
<dbReference type="CDD" id="cd00130">
    <property type="entry name" value="PAS"/>
    <property type="match status" value="1"/>
</dbReference>
<dbReference type="InterPro" id="IPR013767">
    <property type="entry name" value="PAS_fold"/>
</dbReference>
<dbReference type="EMBL" id="JABFDB010000001">
    <property type="protein sequence ID" value="NYZ18723.1"/>
    <property type="molecule type" value="Genomic_DNA"/>
</dbReference>
<evidence type="ECO:0000259" key="2">
    <source>
        <dbReference type="PROSITE" id="PS50110"/>
    </source>
</evidence>
<evidence type="ECO:0000259" key="5">
    <source>
        <dbReference type="PROSITE" id="PS50887"/>
    </source>
</evidence>
<dbReference type="RefSeq" id="WP_180280442.1">
    <property type="nucleotide sequence ID" value="NZ_JABFDB010000001.1"/>
</dbReference>
<gene>
    <name evidence="6" type="ORF">HND93_03285</name>
</gene>
<feature type="domain" description="GGDEF" evidence="5">
    <location>
        <begin position="297"/>
        <end position="430"/>
    </location>
</feature>
<proteinExistence type="predicted"/>
<dbReference type="SUPFAM" id="SSF55073">
    <property type="entry name" value="Nucleotide cyclase"/>
    <property type="match status" value="1"/>
</dbReference>
<evidence type="ECO:0000259" key="4">
    <source>
        <dbReference type="PROSITE" id="PS50113"/>
    </source>
</evidence>
<evidence type="ECO:0000256" key="1">
    <source>
        <dbReference type="PROSITE-ProRule" id="PRU00169"/>
    </source>
</evidence>
<reference evidence="6 7" key="1">
    <citation type="submission" date="2020-05" db="EMBL/GenBank/DDBJ databases">
        <title>Azospirillum oleiclasticum sp. nov, a nitrogen-fixing and heavy crude oil-emulsifying bacterium isolated from the crude oil of Yumen Oilfield.</title>
        <authorList>
            <person name="Wu D."/>
            <person name="Cai M."/>
            <person name="Zhang X."/>
        </authorList>
    </citation>
    <scope>NUCLEOTIDE SEQUENCE [LARGE SCALE GENOMIC DNA]</scope>
    <source>
        <strain evidence="6 7">ROY-1-1-2</strain>
    </source>
</reference>
<dbReference type="InterPro" id="IPR000700">
    <property type="entry name" value="PAS-assoc_C"/>
</dbReference>
<dbReference type="InterPro" id="IPR035965">
    <property type="entry name" value="PAS-like_dom_sf"/>
</dbReference>
<dbReference type="SMART" id="SM00448">
    <property type="entry name" value="REC"/>
    <property type="match status" value="1"/>
</dbReference>
<dbReference type="Pfam" id="PF00989">
    <property type="entry name" value="PAS"/>
    <property type="match status" value="1"/>
</dbReference>
<name>A0ABX2T6F1_9PROT</name>
<dbReference type="SMART" id="SM00091">
    <property type="entry name" value="PAS"/>
    <property type="match status" value="1"/>
</dbReference>
<dbReference type="InterPro" id="IPR000014">
    <property type="entry name" value="PAS"/>
</dbReference>
<dbReference type="InterPro" id="IPR000160">
    <property type="entry name" value="GGDEF_dom"/>
</dbReference>
<dbReference type="InterPro" id="IPR029787">
    <property type="entry name" value="Nucleotide_cyclase"/>
</dbReference>
<feature type="modified residue" description="4-aspartylphosphate" evidence="1">
    <location>
        <position position="59"/>
    </location>
</feature>
<evidence type="ECO:0000313" key="7">
    <source>
        <dbReference type="Proteomes" id="UP000584642"/>
    </source>
</evidence>
<dbReference type="Pfam" id="PF00990">
    <property type="entry name" value="GGDEF"/>
    <property type="match status" value="1"/>
</dbReference>
<dbReference type="CDD" id="cd01949">
    <property type="entry name" value="GGDEF"/>
    <property type="match status" value="1"/>
</dbReference>
<dbReference type="Gene3D" id="3.30.450.20">
    <property type="entry name" value="PAS domain"/>
    <property type="match status" value="1"/>
</dbReference>
<dbReference type="PROSITE" id="PS50113">
    <property type="entry name" value="PAC"/>
    <property type="match status" value="1"/>
</dbReference>
<dbReference type="CDD" id="cd00156">
    <property type="entry name" value="REC"/>
    <property type="match status" value="1"/>
</dbReference>